<sequence>MSLLIDPPRWPAHGTVFSHLVSDSSLDELHQFALALGISRRAFDRDHYDVPRERYAEIVAAGAHEVSGGELARALARSGLRIAARLRPERLDPALRKRWERTFPGQSELATALLSKWSQEHRYYHDRVHLLAVLEALDSLCGTQVSEQDRQILELAAWFHDAVYEGQSTDEQDSAQLAGQCLQGLLPDHTVASIQRLIMLTSTHQPQAGDLLGALLCDADLEVLARPATAYQRYTQAVRAEYAHVSEPDFARGRSKILRELLDKDQLFGTAQARQRWESVARSNLSAELEQLSTQF</sequence>
<gene>
    <name evidence="2" type="ORF">GCM10007173_09390</name>
</gene>
<dbReference type="Gene3D" id="1.10.3210.10">
    <property type="entry name" value="Hypothetical protein af1432"/>
    <property type="match status" value="1"/>
</dbReference>
<accession>A0ABQ2DBX6</accession>
<reference evidence="3" key="1">
    <citation type="journal article" date="2019" name="Int. J. Syst. Evol. Microbiol.">
        <title>The Global Catalogue of Microorganisms (GCM) 10K type strain sequencing project: providing services to taxonomists for standard genome sequencing and annotation.</title>
        <authorList>
            <consortium name="The Broad Institute Genomics Platform"/>
            <consortium name="The Broad Institute Genome Sequencing Center for Infectious Disease"/>
            <person name="Wu L."/>
            <person name="Ma J."/>
        </authorList>
    </citation>
    <scope>NUCLEOTIDE SEQUENCE [LARGE SCALE GENOMIC DNA]</scope>
    <source>
        <strain evidence="3">CGMCC 1.3685</strain>
    </source>
</reference>
<comment type="caution">
    <text evidence="2">The sequence shown here is derived from an EMBL/GenBank/DDBJ whole genome shotgun (WGS) entry which is preliminary data.</text>
</comment>
<dbReference type="Pfam" id="PF13223">
    <property type="entry name" value="DUF4031"/>
    <property type="match status" value="1"/>
</dbReference>
<dbReference type="SUPFAM" id="SSF109604">
    <property type="entry name" value="HD-domain/PDEase-like"/>
    <property type="match status" value="1"/>
</dbReference>
<feature type="domain" description="DUF4031" evidence="1">
    <location>
        <begin position="4"/>
        <end position="77"/>
    </location>
</feature>
<organism evidence="2 3">
    <name type="scientific">Glutamicibacter ardleyensis</name>
    <dbReference type="NCBI Taxonomy" id="225894"/>
    <lineage>
        <taxon>Bacteria</taxon>
        <taxon>Bacillati</taxon>
        <taxon>Actinomycetota</taxon>
        <taxon>Actinomycetes</taxon>
        <taxon>Micrococcales</taxon>
        <taxon>Micrococcaceae</taxon>
        <taxon>Glutamicibacter</taxon>
    </lineage>
</organism>
<name>A0ABQ2DBX6_9MICC</name>
<dbReference type="PANTHER" id="PTHR21174:SF0">
    <property type="entry name" value="HD PHOSPHOHYDROLASE FAMILY PROTEIN-RELATED"/>
    <property type="match status" value="1"/>
</dbReference>
<dbReference type="RefSeq" id="WP_188684124.1">
    <property type="nucleotide sequence ID" value="NZ_BMKX01000002.1"/>
</dbReference>
<evidence type="ECO:0000313" key="2">
    <source>
        <dbReference type="EMBL" id="GGJ52931.1"/>
    </source>
</evidence>
<protein>
    <recommendedName>
        <fullName evidence="1">DUF4031 domain-containing protein</fullName>
    </recommendedName>
</protein>
<dbReference type="InterPro" id="IPR025109">
    <property type="entry name" value="DUF4031"/>
</dbReference>
<dbReference type="Proteomes" id="UP000606115">
    <property type="component" value="Unassembled WGS sequence"/>
</dbReference>
<evidence type="ECO:0000313" key="3">
    <source>
        <dbReference type="Proteomes" id="UP000606115"/>
    </source>
</evidence>
<evidence type="ECO:0000259" key="1">
    <source>
        <dbReference type="Pfam" id="PF13223"/>
    </source>
</evidence>
<dbReference type="InterPro" id="IPR009218">
    <property type="entry name" value="HD_phosphohydro"/>
</dbReference>
<dbReference type="PANTHER" id="PTHR21174">
    <property type="match status" value="1"/>
</dbReference>
<proteinExistence type="predicted"/>
<dbReference type="GeneID" id="303303333"/>
<keyword evidence="3" id="KW-1185">Reference proteome</keyword>
<dbReference type="EMBL" id="BMKX01000002">
    <property type="protein sequence ID" value="GGJ52931.1"/>
    <property type="molecule type" value="Genomic_DNA"/>
</dbReference>